<dbReference type="Pfam" id="PF04307">
    <property type="entry name" value="YdjM"/>
    <property type="match status" value="1"/>
</dbReference>
<dbReference type="InterPro" id="IPR007404">
    <property type="entry name" value="YdjM-like"/>
</dbReference>
<sequence>MQYRTHLTTSFALGLPLMAAVGQVTVINGLALACGSLLPDIDHPRSFIGKKSQVVSKVASKTLGHRGATHSLIVAILVYLGTLWIARHYLSPEANFVPFWLFGGYLLHLSEDSFSKNSIHWFWPFSKVKRSSRKRLFYYRTGHVSEYLILGFMLCLLLIELDLLYLGKLQTLFSKGCLVYIKLFLVKLQTLMGL</sequence>
<evidence type="ECO:0000313" key="3">
    <source>
        <dbReference type="Proteomes" id="UP001565236"/>
    </source>
</evidence>
<keyword evidence="1" id="KW-1133">Transmembrane helix</keyword>
<evidence type="ECO:0000313" key="2">
    <source>
        <dbReference type="EMBL" id="MEY8663186.1"/>
    </source>
</evidence>
<keyword evidence="1" id="KW-0472">Membrane</keyword>
<dbReference type="PANTHER" id="PTHR35531">
    <property type="entry name" value="INNER MEMBRANE PROTEIN YBCI-RELATED"/>
    <property type="match status" value="1"/>
</dbReference>
<accession>A0ABV4DRU9</accession>
<name>A0ABV4DRU9_9LACO</name>
<dbReference type="EMBL" id="JBCLUF010000053">
    <property type="protein sequence ID" value="MEY8663186.1"/>
    <property type="molecule type" value="Genomic_DNA"/>
</dbReference>
<feature type="transmembrane region" description="Helical" evidence="1">
    <location>
        <begin position="67"/>
        <end position="86"/>
    </location>
</feature>
<evidence type="ECO:0000256" key="1">
    <source>
        <dbReference type="SAM" id="Phobius"/>
    </source>
</evidence>
<keyword evidence="3" id="KW-1185">Reference proteome</keyword>
<dbReference type="PROSITE" id="PS51257">
    <property type="entry name" value="PROKAR_LIPOPROTEIN"/>
    <property type="match status" value="1"/>
</dbReference>
<dbReference type="PANTHER" id="PTHR35531:SF1">
    <property type="entry name" value="INNER MEMBRANE PROTEIN YBCI-RELATED"/>
    <property type="match status" value="1"/>
</dbReference>
<protein>
    <submittedName>
        <fullName evidence="2">Metal-dependent hydrolase</fullName>
    </submittedName>
</protein>
<dbReference type="GO" id="GO:0016787">
    <property type="term" value="F:hydrolase activity"/>
    <property type="evidence" value="ECO:0007669"/>
    <property type="project" value="UniProtKB-KW"/>
</dbReference>
<dbReference type="Proteomes" id="UP001565236">
    <property type="component" value="Unassembled WGS sequence"/>
</dbReference>
<gene>
    <name evidence="2" type="ORF">AALT52_09995</name>
</gene>
<keyword evidence="1" id="KW-0812">Transmembrane</keyword>
<reference evidence="2 3" key="1">
    <citation type="submission" date="2024-03" db="EMBL/GenBank/DDBJ databases">
        <title>Mouse gut bacterial collection (mGBC) of GemPharmatech.</title>
        <authorList>
            <person name="He Y."/>
            <person name="Dong L."/>
            <person name="Wu D."/>
            <person name="Gao X."/>
            <person name="Lin Z."/>
        </authorList>
    </citation>
    <scope>NUCLEOTIDE SEQUENCE [LARGE SCALE GENOMIC DNA]</scope>
    <source>
        <strain evidence="2 3">15-30</strain>
    </source>
</reference>
<proteinExistence type="predicted"/>
<organism evidence="2 3">
    <name type="scientific">Ligilactobacillus faecis</name>
    <dbReference type="NCBI Taxonomy" id="762833"/>
    <lineage>
        <taxon>Bacteria</taxon>
        <taxon>Bacillati</taxon>
        <taxon>Bacillota</taxon>
        <taxon>Bacilli</taxon>
        <taxon>Lactobacillales</taxon>
        <taxon>Lactobacillaceae</taxon>
        <taxon>Ligilactobacillus</taxon>
    </lineage>
</organism>
<dbReference type="RefSeq" id="WP_280605445.1">
    <property type="nucleotide sequence ID" value="NZ_CP123639.1"/>
</dbReference>
<keyword evidence="2" id="KW-0378">Hydrolase</keyword>
<feature type="transmembrane region" description="Helical" evidence="1">
    <location>
        <begin position="137"/>
        <end position="159"/>
    </location>
</feature>
<comment type="caution">
    <text evidence="2">The sequence shown here is derived from an EMBL/GenBank/DDBJ whole genome shotgun (WGS) entry which is preliminary data.</text>
</comment>